<reference evidence="8" key="1">
    <citation type="journal article" date="2021" name="PeerJ">
        <title>Extensive microbial diversity within the chicken gut microbiome revealed by metagenomics and culture.</title>
        <authorList>
            <person name="Gilroy R."/>
            <person name="Ravi A."/>
            <person name="Getino M."/>
            <person name="Pursley I."/>
            <person name="Horton D.L."/>
            <person name="Alikhan N.F."/>
            <person name="Baker D."/>
            <person name="Gharbi K."/>
            <person name="Hall N."/>
            <person name="Watson M."/>
            <person name="Adriaenssens E.M."/>
            <person name="Foster-Nyarko E."/>
            <person name="Jarju S."/>
            <person name="Secka A."/>
            <person name="Antonio M."/>
            <person name="Oren A."/>
            <person name="Chaudhuri R.R."/>
            <person name="La Ragione R."/>
            <person name="Hildebrand F."/>
            <person name="Pallen M.J."/>
        </authorList>
    </citation>
    <scope>NUCLEOTIDE SEQUENCE</scope>
    <source>
        <strain evidence="8">4376</strain>
    </source>
</reference>
<feature type="binding site" evidence="4">
    <location>
        <position position="183"/>
    </location>
    <ligand>
        <name>UDP-N-acetyl-alpha-D-muramoyl-L-alanyl-D-glutamate</name>
        <dbReference type="ChEBI" id="CHEBI:83900"/>
    </ligand>
</feature>
<dbReference type="GO" id="GO:0051301">
    <property type="term" value="P:cell division"/>
    <property type="evidence" value="ECO:0007669"/>
    <property type="project" value="UniProtKB-KW"/>
</dbReference>
<dbReference type="InterPro" id="IPR036615">
    <property type="entry name" value="Mur_ligase_C_dom_sf"/>
</dbReference>
<evidence type="ECO:0000256" key="3">
    <source>
        <dbReference type="ARBA" id="ARBA00023306"/>
    </source>
</evidence>
<feature type="binding site" evidence="4">
    <location>
        <begin position="114"/>
        <end position="120"/>
    </location>
    <ligand>
        <name>ATP</name>
        <dbReference type="ChEBI" id="CHEBI:30616"/>
    </ligand>
</feature>
<dbReference type="EMBL" id="DXFZ01000106">
    <property type="protein sequence ID" value="HIW96549.1"/>
    <property type="molecule type" value="Genomic_DNA"/>
</dbReference>
<dbReference type="GO" id="GO:0000287">
    <property type="term" value="F:magnesium ion binding"/>
    <property type="evidence" value="ECO:0007669"/>
    <property type="project" value="UniProtKB-UniRule"/>
</dbReference>
<comment type="similarity">
    <text evidence="1 4">Belongs to the MurCDEF family. MurE subfamily.</text>
</comment>
<protein>
    <recommendedName>
        <fullName evidence="4">UDP-N-acetylmuramoyl-L-alanyl-D-glutamate--2,6-diaminopimelate ligase</fullName>
        <ecNumber evidence="4">6.3.2.13</ecNumber>
    </recommendedName>
    <alternativeName>
        <fullName evidence="4">Meso-A2pm-adding enzyme</fullName>
    </alternativeName>
    <alternativeName>
        <fullName evidence="4">Meso-diaminopimelate-adding enzyme</fullName>
    </alternativeName>
    <alternativeName>
        <fullName evidence="4">UDP-MurNAc-L-Ala-D-Glu:meso-diaminopimelate ligase</fullName>
    </alternativeName>
    <alternativeName>
        <fullName evidence="4">UDP-MurNAc-tripeptide synthetase</fullName>
    </alternativeName>
    <alternativeName>
        <fullName evidence="4">UDP-N-acetylmuramyl-tripeptide synthetase</fullName>
    </alternativeName>
</protein>
<keyword evidence="4 5" id="KW-0961">Cell wall biogenesis/degradation</keyword>
<feature type="binding site" evidence="4">
    <location>
        <position position="458"/>
    </location>
    <ligand>
        <name>meso-2,6-diaminopimelate</name>
        <dbReference type="ChEBI" id="CHEBI:57791"/>
    </ligand>
</feature>
<sequence>MTSLKRLSELTGGSVIGDASVELTSAAIGSADVLPGGLFCAVPGAKAHGASFAAGSSAAAVLTDAAGAAIISDATSPDQLPILVVGDVREWMGPVAAEIYGHPSRDMTVVGITGTSGKTTTSYLAEAAFMATGAKVGIIGTTGTRIDGRAIPTKLTTPEAPTMQSLLAHMRDEQVTHVIMEVSSHALELGRVSGIDFDVASFTNLSQDHLDFHPTMEDYFQAKASLFDMTTNAVVCVDDDWGRRMADLAAQKGSVIRVGEDWRIDEVEVRQNGRQDIVATAGGRTLHYSISMAGAFNQVNSLIALACVSALGGDVNVAAAGIADVHVPGRMQLVDEGQDFIAMVDYAHKPGAVAAVLDNLKDYRRIGIVLGAGGNRDADKRPVMGKWAGALADAVFVTDDNPRDEDPEAIRESVYRGAVEAGQADTIVNIADRAEAIAAAVDWAEPGDAIVVAGKGHEKGQLVRGVMYDFDDVLVVQEALRRKVGGEA</sequence>
<evidence type="ECO:0000313" key="9">
    <source>
        <dbReference type="Proteomes" id="UP000824189"/>
    </source>
</evidence>
<feature type="binding site" evidence="4">
    <location>
        <position position="454"/>
    </location>
    <ligand>
        <name>meso-2,6-diaminopimelate</name>
        <dbReference type="ChEBI" id="CHEBI:57791"/>
    </ligand>
</feature>
<keyword evidence="4" id="KW-0547">Nucleotide-binding</keyword>
<keyword evidence="3 4" id="KW-0131">Cell cycle</keyword>
<dbReference type="Gene3D" id="3.40.1190.10">
    <property type="entry name" value="Mur-like, catalytic domain"/>
    <property type="match status" value="1"/>
</dbReference>
<dbReference type="GO" id="GO:0071555">
    <property type="term" value="P:cell wall organization"/>
    <property type="evidence" value="ECO:0007669"/>
    <property type="project" value="UniProtKB-KW"/>
</dbReference>
<comment type="cofactor">
    <cofactor evidence="4">
        <name>Mg(2+)</name>
        <dbReference type="ChEBI" id="CHEBI:18420"/>
    </cofactor>
</comment>
<dbReference type="SUPFAM" id="SSF53244">
    <property type="entry name" value="MurD-like peptide ligases, peptide-binding domain"/>
    <property type="match status" value="1"/>
</dbReference>
<proteinExistence type="inferred from homology"/>
<dbReference type="NCBIfam" id="TIGR01085">
    <property type="entry name" value="murE"/>
    <property type="match status" value="1"/>
</dbReference>
<dbReference type="PANTHER" id="PTHR23135:SF4">
    <property type="entry name" value="UDP-N-ACETYLMURAMOYL-L-ALANYL-D-GLUTAMATE--2,6-DIAMINOPIMELATE LIGASE MURE HOMOLOG, CHLOROPLASTIC"/>
    <property type="match status" value="1"/>
</dbReference>
<dbReference type="GO" id="GO:0009252">
    <property type="term" value="P:peptidoglycan biosynthetic process"/>
    <property type="evidence" value="ECO:0007669"/>
    <property type="project" value="UniProtKB-UniRule"/>
</dbReference>
<accession>A0A9D1RZC6</accession>
<dbReference type="InterPro" id="IPR004101">
    <property type="entry name" value="Mur_ligase_C"/>
</dbReference>
<feature type="short sequence motif" description="Meso-diaminopimelate recognition motif" evidence="4">
    <location>
        <begin position="400"/>
        <end position="403"/>
    </location>
</feature>
<evidence type="ECO:0000256" key="5">
    <source>
        <dbReference type="RuleBase" id="RU004135"/>
    </source>
</evidence>
<feature type="binding site" evidence="4">
    <location>
        <begin position="156"/>
        <end position="157"/>
    </location>
    <ligand>
        <name>UDP-N-acetyl-alpha-D-muramoyl-L-alanyl-D-glutamate</name>
        <dbReference type="ChEBI" id="CHEBI:83900"/>
    </ligand>
</feature>
<feature type="domain" description="Mur ligase C-terminal" evidence="6">
    <location>
        <begin position="329"/>
        <end position="456"/>
    </location>
</feature>
<dbReference type="Gene3D" id="3.90.190.20">
    <property type="entry name" value="Mur ligase, C-terminal domain"/>
    <property type="match status" value="1"/>
</dbReference>
<dbReference type="GO" id="GO:0005524">
    <property type="term" value="F:ATP binding"/>
    <property type="evidence" value="ECO:0007669"/>
    <property type="project" value="UniProtKB-UniRule"/>
</dbReference>
<dbReference type="NCBIfam" id="NF001124">
    <property type="entry name" value="PRK00139.1-2"/>
    <property type="match status" value="1"/>
</dbReference>
<feature type="binding site" evidence="4">
    <location>
        <begin position="400"/>
        <end position="403"/>
    </location>
    <ligand>
        <name>meso-2,6-diaminopimelate</name>
        <dbReference type="ChEBI" id="CHEBI:57791"/>
    </ligand>
</feature>
<dbReference type="InterPro" id="IPR013221">
    <property type="entry name" value="Mur_ligase_cen"/>
</dbReference>
<dbReference type="Pfam" id="PF02875">
    <property type="entry name" value="Mur_ligase_C"/>
    <property type="match status" value="1"/>
</dbReference>
<name>A0A9D1RZC6_9CORY</name>
<feature type="modified residue" description="N6-carboxylysine" evidence="4">
    <location>
        <position position="223"/>
    </location>
</feature>
<comment type="caution">
    <text evidence="8">The sequence shown here is derived from an EMBL/GenBank/DDBJ whole genome shotgun (WGS) entry which is preliminary data.</text>
</comment>
<evidence type="ECO:0000256" key="1">
    <source>
        <dbReference type="ARBA" id="ARBA00005898"/>
    </source>
</evidence>
<feature type="domain" description="Mur ligase central" evidence="7">
    <location>
        <begin position="112"/>
        <end position="308"/>
    </location>
</feature>
<feature type="binding site" evidence="4">
    <location>
        <position position="30"/>
    </location>
    <ligand>
        <name>UDP-N-acetyl-alpha-D-muramoyl-L-alanyl-D-glutamate</name>
        <dbReference type="ChEBI" id="CHEBI:83900"/>
    </ligand>
</feature>
<dbReference type="GO" id="GO:0008765">
    <property type="term" value="F:UDP-N-acetylmuramoylalanyl-D-glutamate-2,6-diaminopimelate ligase activity"/>
    <property type="evidence" value="ECO:0007669"/>
    <property type="project" value="UniProtKB-UniRule"/>
</dbReference>
<keyword evidence="2 4" id="KW-0132">Cell division</keyword>
<comment type="function">
    <text evidence="4">Catalyzes the addition of meso-diaminopimelic acid to the nucleotide precursor UDP-N-acetylmuramoyl-L-alanyl-D-glutamate (UMAG) in the biosynthesis of bacterial cell-wall peptidoglycan.</text>
</comment>
<keyword evidence="4" id="KW-0460">Magnesium</keyword>
<evidence type="ECO:0000256" key="4">
    <source>
        <dbReference type="HAMAP-Rule" id="MF_00208"/>
    </source>
</evidence>
<dbReference type="PANTHER" id="PTHR23135">
    <property type="entry name" value="MUR LIGASE FAMILY MEMBER"/>
    <property type="match status" value="1"/>
</dbReference>
<comment type="subcellular location">
    <subcellularLocation>
        <location evidence="4 5">Cytoplasm</location>
    </subcellularLocation>
</comment>
<dbReference type="InterPro" id="IPR036565">
    <property type="entry name" value="Mur-like_cat_sf"/>
</dbReference>
<evidence type="ECO:0000259" key="7">
    <source>
        <dbReference type="Pfam" id="PF08245"/>
    </source>
</evidence>
<comment type="pathway">
    <text evidence="4 5">Cell wall biogenesis; peptidoglycan biosynthesis.</text>
</comment>
<dbReference type="InterPro" id="IPR035911">
    <property type="entry name" value="MurE/MurF_N"/>
</dbReference>
<organism evidence="8 9">
    <name type="scientific">Candidatus Corynebacterium gallistercoris</name>
    <dbReference type="NCBI Taxonomy" id="2838530"/>
    <lineage>
        <taxon>Bacteria</taxon>
        <taxon>Bacillati</taxon>
        <taxon>Actinomycetota</taxon>
        <taxon>Actinomycetes</taxon>
        <taxon>Mycobacteriales</taxon>
        <taxon>Corynebacteriaceae</taxon>
        <taxon>Corynebacterium</taxon>
    </lineage>
</organism>
<feature type="binding site" evidence="4">
    <location>
        <position position="191"/>
    </location>
    <ligand>
        <name>UDP-N-acetyl-alpha-D-muramoyl-L-alanyl-D-glutamate</name>
        <dbReference type="ChEBI" id="CHEBI:83900"/>
    </ligand>
</feature>
<dbReference type="Proteomes" id="UP000824189">
    <property type="component" value="Unassembled WGS sequence"/>
</dbReference>
<reference evidence="8" key="2">
    <citation type="submission" date="2021-04" db="EMBL/GenBank/DDBJ databases">
        <authorList>
            <person name="Gilroy R."/>
        </authorList>
    </citation>
    <scope>NUCLEOTIDE SEQUENCE</scope>
    <source>
        <strain evidence="8">4376</strain>
    </source>
</reference>
<evidence type="ECO:0000313" key="8">
    <source>
        <dbReference type="EMBL" id="HIW96549.1"/>
    </source>
</evidence>
<comment type="catalytic activity">
    <reaction evidence="4">
        <text>UDP-N-acetyl-alpha-D-muramoyl-L-alanyl-D-glutamate + meso-2,6-diaminopimelate + ATP = UDP-N-acetyl-alpha-D-muramoyl-L-alanyl-gamma-D-glutamyl-meso-2,6-diaminopimelate + ADP + phosphate + H(+)</text>
        <dbReference type="Rhea" id="RHEA:23676"/>
        <dbReference type="ChEBI" id="CHEBI:15378"/>
        <dbReference type="ChEBI" id="CHEBI:30616"/>
        <dbReference type="ChEBI" id="CHEBI:43474"/>
        <dbReference type="ChEBI" id="CHEBI:57791"/>
        <dbReference type="ChEBI" id="CHEBI:83900"/>
        <dbReference type="ChEBI" id="CHEBI:83905"/>
        <dbReference type="ChEBI" id="CHEBI:456216"/>
        <dbReference type="EC" id="6.3.2.13"/>
    </reaction>
</comment>
<dbReference type="InterPro" id="IPR005761">
    <property type="entry name" value="UDP-N-AcMur-Glu-dNH2Pim_ligase"/>
</dbReference>
<dbReference type="Pfam" id="PF08245">
    <property type="entry name" value="Mur_ligase_M"/>
    <property type="match status" value="1"/>
</dbReference>
<keyword evidence="4 8" id="KW-0436">Ligase</keyword>
<keyword evidence="4" id="KW-0067">ATP-binding</keyword>
<feature type="binding site" evidence="4">
    <location>
        <position position="376"/>
    </location>
    <ligand>
        <name>meso-2,6-diaminopimelate</name>
        <dbReference type="ChEBI" id="CHEBI:57791"/>
    </ligand>
</feature>
<dbReference type="SUPFAM" id="SSF53623">
    <property type="entry name" value="MurD-like peptide ligases, catalytic domain"/>
    <property type="match status" value="1"/>
</dbReference>
<evidence type="ECO:0000256" key="2">
    <source>
        <dbReference type="ARBA" id="ARBA00022618"/>
    </source>
</evidence>
<dbReference type="EC" id="6.3.2.13" evidence="4"/>
<dbReference type="AlphaFoldDB" id="A0A9D1RZC6"/>
<dbReference type="GO" id="GO:0008360">
    <property type="term" value="P:regulation of cell shape"/>
    <property type="evidence" value="ECO:0007669"/>
    <property type="project" value="UniProtKB-KW"/>
</dbReference>
<keyword evidence="4 5" id="KW-0133">Cell shape</keyword>
<keyword evidence="4 5" id="KW-0573">Peptidoglycan synthesis</keyword>
<keyword evidence="4" id="KW-0963">Cytoplasm</keyword>
<evidence type="ECO:0000259" key="6">
    <source>
        <dbReference type="Pfam" id="PF02875"/>
    </source>
</evidence>
<dbReference type="HAMAP" id="MF_00208">
    <property type="entry name" value="MurE"/>
    <property type="match status" value="1"/>
</dbReference>
<dbReference type="NCBIfam" id="NF001126">
    <property type="entry name" value="PRK00139.1-4"/>
    <property type="match status" value="1"/>
</dbReference>
<gene>
    <name evidence="4" type="primary">murE</name>
    <name evidence="8" type="ORF">H9867_08750</name>
</gene>
<comment type="PTM">
    <text evidence="4">Carboxylation is probably crucial for Mg(2+) binding and, consequently, for the gamma-phosphate positioning of ATP.</text>
</comment>
<comment type="caution">
    <text evidence="4">Lacks conserved residue(s) required for the propagation of feature annotation.</text>
</comment>
<dbReference type="SUPFAM" id="SSF63418">
    <property type="entry name" value="MurE/MurF N-terminal domain"/>
    <property type="match status" value="1"/>
</dbReference>
<dbReference type="GO" id="GO:0005737">
    <property type="term" value="C:cytoplasm"/>
    <property type="evidence" value="ECO:0007669"/>
    <property type="project" value="UniProtKB-SubCell"/>
</dbReference>
<dbReference type="Gene3D" id="3.40.1390.10">
    <property type="entry name" value="MurE/MurF, N-terminal domain"/>
    <property type="match status" value="1"/>
</dbReference>